<accession>A0AAD5VHS7</accession>
<feature type="compositionally biased region" description="Polar residues" evidence="1">
    <location>
        <begin position="236"/>
        <end position="263"/>
    </location>
</feature>
<proteinExistence type="predicted"/>
<feature type="region of interest" description="Disordered" evidence="1">
    <location>
        <begin position="232"/>
        <end position="268"/>
    </location>
</feature>
<dbReference type="Proteomes" id="UP001213000">
    <property type="component" value="Unassembled WGS sequence"/>
</dbReference>
<feature type="compositionally biased region" description="Basic residues" evidence="1">
    <location>
        <begin position="145"/>
        <end position="154"/>
    </location>
</feature>
<reference evidence="2" key="1">
    <citation type="submission" date="2022-07" db="EMBL/GenBank/DDBJ databases">
        <title>Genome Sequence of Leucocoprinus birnbaumii.</title>
        <authorList>
            <person name="Buettner E."/>
        </authorList>
    </citation>
    <scope>NUCLEOTIDE SEQUENCE</scope>
    <source>
        <strain evidence="2">VT141</strain>
    </source>
</reference>
<feature type="region of interest" description="Disordered" evidence="1">
    <location>
        <begin position="1130"/>
        <end position="1227"/>
    </location>
</feature>
<comment type="caution">
    <text evidence="2">The sequence shown here is derived from an EMBL/GenBank/DDBJ whole genome shotgun (WGS) entry which is preliminary data.</text>
</comment>
<feature type="compositionally biased region" description="Basic and acidic residues" evidence="1">
    <location>
        <begin position="1151"/>
        <end position="1184"/>
    </location>
</feature>
<keyword evidence="3" id="KW-1185">Reference proteome</keyword>
<dbReference type="InterPro" id="IPR041078">
    <property type="entry name" value="Plavaka"/>
</dbReference>
<dbReference type="AlphaFoldDB" id="A0AAD5VHS7"/>
<evidence type="ECO:0000313" key="3">
    <source>
        <dbReference type="Proteomes" id="UP001213000"/>
    </source>
</evidence>
<evidence type="ECO:0008006" key="4">
    <source>
        <dbReference type="Google" id="ProtNLM"/>
    </source>
</evidence>
<gene>
    <name evidence="2" type="ORF">NP233_g12048</name>
</gene>
<feature type="compositionally biased region" description="Acidic residues" evidence="1">
    <location>
        <begin position="1191"/>
        <end position="1211"/>
    </location>
</feature>
<name>A0AAD5VHS7_9AGAR</name>
<protein>
    <recommendedName>
        <fullName evidence="4">C2H2-type domain-containing protein</fullName>
    </recommendedName>
</protein>
<organism evidence="2 3">
    <name type="scientific">Leucocoprinus birnbaumii</name>
    <dbReference type="NCBI Taxonomy" id="56174"/>
    <lineage>
        <taxon>Eukaryota</taxon>
        <taxon>Fungi</taxon>
        <taxon>Dikarya</taxon>
        <taxon>Basidiomycota</taxon>
        <taxon>Agaricomycotina</taxon>
        <taxon>Agaricomycetes</taxon>
        <taxon>Agaricomycetidae</taxon>
        <taxon>Agaricales</taxon>
        <taxon>Agaricineae</taxon>
        <taxon>Agaricaceae</taxon>
        <taxon>Leucocoprinus</taxon>
    </lineage>
</organism>
<feature type="region of interest" description="Disordered" evidence="1">
    <location>
        <begin position="121"/>
        <end position="190"/>
    </location>
</feature>
<dbReference type="Pfam" id="PF18759">
    <property type="entry name" value="Plavaka"/>
    <property type="match status" value="1"/>
</dbReference>
<evidence type="ECO:0000313" key="2">
    <source>
        <dbReference type="EMBL" id="KAJ3556133.1"/>
    </source>
</evidence>
<feature type="compositionally biased region" description="Polar residues" evidence="1">
    <location>
        <begin position="166"/>
        <end position="181"/>
    </location>
</feature>
<evidence type="ECO:0000256" key="1">
    <source>
        <dbReference type="SAM" id="MobiDB-lite"/>
    </source>
</evidence>
<sequence>MPSAKEHPCVSECGNSYSKARALAYHQGRCSYILRNRQRIQEIRSSQGRSSQKNSQRVMEVSIMRSTIDFVEELRHFFEQPTPSHQHAIPMDIDASSRARGQASRALSLLADVAQPMDLTNEDSRVAPPQDDATSDNPPLTATGRPRRKYRLPKRFQDILPEPPVSATTPQAQDTAKSQRSGLDESRSSTPIHRVATAVWECFRTITNQFGLWREYPCRPLFDPDGYTTLRDLSNAHPSRSPHSQPDTLPNSSATIQEPTTEKPSYWPFPNPTTQLLMSWLNNGSTSKTYSEADKLVHNCILSPEFCPTDLAGFNAARESRRMDKELSKSDLRNRFTESPVNILVPTGSSTLPPQPFTVPGLLHRNLMAVIRDAFSDPLAHLLHYSPFKLFHHTTQNKSPQNEQVFNEVYSSDAFIEEYKNIQTRGELPLDDPHCKRENVVAALMFSSDATHLTEFGNAKAWPIYMMLGNLSKYIRSEVNSGAMHHLAYIPTLPKSFEDFVSKFHSSWNSQSDQILAHCRRELVHAVWRKLLDDEFLEAYKYGIVIRCIDGVERRVYPRFFTYSADYPEKVLLATIRDKGLFPCPRCLVHRSELRSLGLKKDAQTRSEKFRTYVGDKISAARKAIYDLGLSIRSNAVELLLRPISAVPTSNAFVDRLGPEFNPSTMLTVDLLHEIELGTWKRLFSYLVDLLSVAGAGLVATLDSRFRSVPAFGSGGDGIRAFSSNASEMKKMAGRDFEDLLQCAIPCFEGLLPPALDRQLSTLIYRLAEWHALAKLRMHRERTLELMDNLTRELGSRFRRFQQDSSSVFSAKKKHQEGVKNAGECISYFINVAMIDLPVFVNYRAAVRQIGNKYLHRKALRAIERQERHEARDPLHLSQHHVISHNVVEPINIYEFVRENPADPAKKEFIFKLKDHLLGRSLGRQFDGDMHDEYSDADRNNIRIRNNTIFRHRTARIHYTTYDVRRDHDTINPRNRPFCMVPAPDTRDDPSAHPFWYCAVIGIFHAEVQHTGIRSRDLNWKTVEFLWVRWLGLEPGYSSGRQLAKLPKYGFVPDSDDYAFSFLDPGQVIRGCHLIPAFVEGRTSILMPYSGVTEARPNGDTDDWTNYYVNIFVDRDMYMWYTGLGIGHQAGAAADPESNDGSTFSDDPEDRLEGDFEMHHENPKMDDSVDRDEERHVGEHKVSDENAVPEVFDDTSEETMPEESFGDGLDNESDRSSASCDSMYGDL</sequence>
<dbReference type="EMBL" id="JANIEX010001608">
    <property type="protein sequence ID" value="KAJ3556133.1"/>
    <property type="molecule type" value="Genomic_DNA"/>
</dbReference>